<accession>A0ABW6ZFW2</accession>
<name>A0ABW6ZFW2_9HYPH</name>
<evidence type="ECO:0000259" key="2">
    <source>
        <dbReference type="Pfam" id="PF21741"/>
    </source>
</evidence>
<dbReference type="InterPro" id="IPR049201">
    <property type="entry name" value="DUF6867"/>
</dbReference>
<keyword evidence="1" id="KW-0812">Transmembrane</keyword>
<dbReference type="EMBL" id="JBAFUR010000001">
    <property type="protein sequence ID" value="MFG1251969.1"/>
    <property type="molecule type" value="Genomic_DNA"/>
</dbReference>
<organism evidence="3 4">
    <name type="scientific">Xanthobacter aminoxidans</name>
    <dbReference type="NCBI Taxonomy" id="186280"/>
    <lineage>
        <taxon>Bacteria</taxon>
        <taxon>Pseudomonadati</taxon>
        <taxon>Pseudomonadota</taxon>
        <taxon>Alphaproteobacteria</taxon>
        <taxon>Hyphomicrobiales</taxon>
        <taxon>Xanthobacteraceae</taxon>
        <taxon>Xanthobacter</taxon>
    </lineage>
</organism>
<keyword evidence="1" id="KW-0472">Membrane</keyword>
<feature type="transmembrane region" description="Helical" evidence="1">
    <location>
        <begin position="18"/>
        <end position="35"/>
    </location>
</feature>
<keyword evidence="1" id="KW-1133">Transmembrane helix</keyword>
<feature type="transmembrane region" description="Helical" evidence="1">
    <location>
        <begin position="73"/>
        <end position="99"/>
    </location>
</feature>
<feature type="transmembrane region" description="Helical" evidence="1">
    <location>
        <begin position="105"/>
        <end position="123"/>
    </location>
</feature>
<dbReference type="RefSeq" id="WP_394005568.1">
    <property type="nucleotide sequence ID" value="NZ_JBAFUR010000001.1"/>
</dbReference>
<proteinExistence type="predicted"/>
<evidence type="ECO:0000313" key="4">
    <source>
        <dbReference type="Proteomes" id="UP001604043"/>
    </source>
</evidence>
<sequence>MTAHDAARDPGRITSPMLIGPLVALVVLLAALFIWPHELIGASLGDFLLVTLFLGGGAAWLTGKAVARSWESYVHLVAYCALLACAVRFCHFALFQAMLFDLEPLVVEFVLLASIATLGFRAMRQRQMTVQYGWMYEREGHVAWRPRRPDGD</sequence>
<comment type="caution">
    <text evidence="3">The sequence shown here is derived from an EMBL/GenBank/DDBJ whole genome shotgun (WGS) entry which is preliminary data.</text>
</comment>
<keyword evidence="4" id="KW-1185">Reference proteome</keyword>
<reference evidence="3 4" key="1">
    <citation type="submission" date="2024-02" db="EMBL/GenBank/DDBJ databases">
        <title>Expansion and revision of Xanthobacter and proposal of Roseixanthobacter gen. nov.</title>
        <authorList>
            <person name="Soltysiak M.P.M."/>
            <person name="Jalihal A."/>
            <person name="Ory A."/>
            <person name="Chrisophersen C."/>
            <person name="Lee A.D."/>
            <person name="Boulton J."/>
            <person name="Springer M."/>
        </authorList>
    </citation>
    <scope>NUCLEOTIDE SEQUENCE [LARGE SCALE GENOMIC DNA]</scope>
    <source>
        <strain evidence="3 4">CB5</strain>
    </source>
</reference>
<dbReference type="Pfam" id="PF21741">
    <property type="entry name" value="DUF6867"/>
    <property type="match status" value="1"/>
</dbReference>
<dbReference type="Proteomes" id="UP001604043">
    <property type="component" value="Unassembled WGS sequence"/>
</dbReference>
<gene>
    <name evidence="3" type="ORF">V5F30_07135</name>
</gene>
<evidence type="ECO:0000256" key="1">
    <source>
        <dbReference type="SAM" id="Phobius"/>
    </source>
</evidence>
<feature type="transmembrane region" description="Helical" evidence="1">
    <location>
        <begin position="41"/>
        <end position="61"/>
    </location>
</feature>
<feature type="domain" description="DUF6867" evidence="2">
    <location>
        <begin position="44"/>
        <end position="146"/>
    </location>
</feature>
<protein>
    <recommendedName>
        <fullName evidence="2">DUF6867 domain-containing protein</fullName>
    </recommendedName>
</protein>
<evidence type="ECO:0000313" key="3">
    <source>
        <dbReference type="EMBL" id="MFG1251969.1"/>
    </source>
</evidence>